<evidence type="ECO:0000313" key="1">
    <source>
        <dbReference type="EMBL" id="GAI20894.1"/>
    </source>
</evidence>
<protein>
    <submittedName>
        <fullName evidence="1">Uncharacterized protein</fullName>
    </submittedName>
</protein>
<comment type="caution">
    <text evidence="1">The sequence shown here is derived from an EMBL/GenBank/DDBJ whole genome shotgun (WGS) entry which is preliminary data.</text>
</comment>
<name>X1NQD7_9ZZZZ</name>
<dbReference type="EMBL" id="BARV01018547">
    <property type="protein sequence ID" value="GAI20894.1"/>
    <property type="molecule type" value="Genomic_DNA"/>
</dbReference>
<feature type="non-terminal residue" evidence="1">
    <location>
        <position position="1"/>
    </location>
</feature>
<organism evidence="1">
    <name type="scientific">marine sediment metagenome</name>
    <dbReference type="NCBI Taxonomy" id="412755"/>
    <lineage>
        <taxon>unclassified sequences</taxon>
        <taxon>metagenomes</taxon>
        <taxon>ecological metagenomes</taxon>
    </lineage>
</organism>
<proteinExistence type="predicted"/>
<gene>
    <name evidence="1" type="ORF">S06H3_31341</name>
</gene>
<dbReference type="AlphaFoldDB" id="X1NQD7"/>
<sequence>RSYRWLAEKSKKNIGDYFTKIRNPDTGEVMLDLNWSVYRELFLRHIKMLKKKIRVVNCSPTSSLFGENIEFLPLKEALEKWPH</sequence>
<accession>X1NQD7</accession>
<reference evidence="1" key="1">
    <citation type="journal article" date="2014" name="Front. Microbiol.">
        <title>High frequency of phylogenetically diverse reductive dehalogenase-homologous genes in deep subseafloor sedimentary metagenomes.</title>
        <authorList>
            <person name="Kawai M."/>
            <person name="Futagami T."/>
            <person name="Toyoda A."/>
            <person name="Takaki Y."/>
            <person name="Nishi S."/>
            <person name="Hori S."/>
            <person name="Arai W."/>
            <person name="Tsubouchi T."/>
            <person name="Morono Y."/>
            <person name="Uchiyama I."/>
            <person name="Ito T."/>
            <person name="Fujiyama A."/>
            <person name="Inagaki F."/>
            <person name="Takami H."/>
        </authorList>
    </citation>
    <scope>NUCLEOTIDE SEQUENCE</scope>
    <source>
        <strain evidence="1">Expedition CK06-06</strain>
    </source>
</reference>